<dbReference type="Pfam" id="PF11172">
    <property type="entry name" value="DUF2959"/>
    <property type="match status" value="1"/>
</dbReference>
<dbReference type="OrthoDB" id="9780401at2"/>
<feature type="coiled-coil region" evidence="1">
    <location>
        <begin position="41"/>
        <end position="104"/>
    </location>
</feature>
<evidence type="ECO:0000313" key="3">
    <source>
        <dbReference type="EMBL" id="AEP28695.1"/>
    </source>
</evidence>
<keyword evidence="2" id="KW-0732">Signal</keyword>
<sequence>MPRFFVLRSLFCLCFLSLTACQSAVDGAYYGMWEKLGVEKRDILVDRVEDAQDSQKDAQEQFASALDEFSSLINFDGGELEDIYNNLSDQLEASKESAASVTRRIDKVEGVANALFVEWEAEIDMISSANLQRDSKRKLAETRRKYATLLVSMRKVEKSMAPVLVALQDNVFALKHNLNAEAIGALQGEFNSIKQDVSSLIKEMNVAIAQSDDFIKSIRN</sequence>
<dbReference type="RefSeq" id="WP_014107572.1">
    <property type="nucleotide sequence ID" value="NC_016041.1"/>
</dbReference>
<protein>
    <submittedName>
        <fullName evidence="3">Glutamine synthetase</fullName>
    </submittedName>
</protein>
<dbReference type="InterPro" id="IPR043473">
    <property type="entry name" value="S2_sf_CoV"/>
</dbReference>
<dbReference type="AlphaFoldDB" id="G4QJN5"/>
<feature type="signal peptide" evidence="2">
    <location>
        <begin position="1"/>
        <end position="24"/>
    </location>
</feature>
<evidence type="ECO:0000313" key="4">
    <source>
        <dbReference type="Proteomes" id="UP000009282"/>
    </source>
</evidence>
<name>G4QJN5_GLANF</name>
<organism evidence="3 4">
    <name type="scientific">Glaciecola nitratireducens (strain JCM 12485 / KCTC 12276 / FR1064)</name>
    <dbReference type="NCBI Taxonomy" id="1085623"/>
    <lineage>
        <taxon>Bacteria</taxon>
        <taxon>Pseudomonadati</taxon>
        <taxon>Pseudomonadota</taxon>
        <taxon>Gammaproteobacteria</taxon>
        <taxon>Alteromonadales</taxon>
        <taxon>Alteromonadaceae</taxon>
        <taxon>Brumicola</taxon>
    </lineage>
</organism>
<proteinExistence type="predicted"/>
<reference evidence="3 4" key="1">
    <citation type="journal article" date="2011" name="J. Bacteriol.">
        <title>Complete genome sequence of seawater bacterium Glaciecola nitratireducens FR1064T.</title>
        <authorList>
            <person name="Bian F."/>
            <person name="Qin Q.L."/>
            <person name="Xie B.B."/>
            <person name="Shu Y.L."/>
            <person name="Zhang X.Y."/>
            <person name="Yu Y."/>
            <person name="Chen B."/>
            <person name="Chen X.L."/>
            <person name="Zhou B.C."/>
            <person name="Zhang Y.Z."/>
        </authorList>
    </citation>
    <scope>NUCLEOTIDE SEQUENCE [LARGE SCALE GENOMIC DNA]</scope>
    <source>
        <strain evidence="4">JCM 12485 / KCTC 12276 / FR1064</strain>
    </source>
</reference>
<feature type="chain" id="PRO_5003467879" evidence="2">
    <location>
        <begin position="25"/>
        <end position="220"/>
    </location>
</feature>
<keyword evidence="1" id="KW-0175">Coiled coil</keyword>
<dbReference type="Proteomes" id="UP000009282">
    <property type="component" value="Chromosome"/>
</dbReference>
<keyword evidence="4" id="KW-1185">Reference proteome</keyword>
<dbReference type="InterPro" id="IPR021342">
    <property type="entry name" value="DUF2959"/>
</dbReference>
<dbReference type="SUPFAM" id="SSF111474">
    <property type="entry name" value="Coronavirus S2 glycoprotein"/>
    <property type="match status" value="1"/>
</dbReference>
<dbReference type="KEGG" id="gni:GNIT_0541"/>
<gene>
    <name evidence="3" type="ordered locus">GNIT_0541</name>
</gene>
<evidence type="ECO:0000256" key="2">
    <source>
        <dbReference type="SAM" id="SignalP"/>
    </source>
</evidence>
<dbReference type="PROSITE" id="PS51257">
    <property type="entry name" value="PROKAR_LIPOPROTEIN"/>
    <property type="match status" value="1"/>
</dbReference>
<dbReference type="STRING" id="1085623.GNIT_0541"/>
<dbReference type="HOGENOM" id="CLU_1265460_0_0_6"/>
<dbReference type="eggNOG" id="ENOG502ZBMT">
    <property type="taxonomic scope" value="Bacteria"/>
</dbReference>
<dbReference type="EMBL" id="CP003060">
    <property type="protein sequence ID" value="AEP28695.1"/>
    <property type="molecule type" value="Genomic_DNA"/>
</dbReference>
<accession>G4QJN5</accession>
<evidence type="ECO:0000256" key="1">
    <source>
        <dbReference type="SAM" id="Coils"/>
    </source>
</evidence>